<dbReference type="Pfam" id="PF17210">
    <property type="entry name" value="SdrD_B"/>
    <property type="match status" value="1"/>
</dbReference>
<name>A0A1F7I6N9_9BACT</name>
<feature type="transmembrane region" description="Helical" evidence="4">
    <location>
        <begin position="12"/>
        <end position="31"/>
    </location>
</feature>
<accession>A0A1F7I6N9</accession>
<feature type="domain" description="SD-repeat containing protein B" evidence="5">
    <location>
        <begin position="55"/>
        <end position="136"/>
    </location>
</feature>
<comment type="subcellular location">
    <subcellularLocation>
        <location evidence="1">Secreted</location>
    </subcellularLocation>
</comment>
<keyword evidence="2" id="KW-0964">Secreted</keyword>
<proteinExistence type="predicted"/>
<evidence type="ECO:0000313" key="7">
    <source>
        <dbReference type="Proteomes" id="UP000179270"/>
    </source>
</evidence>
<evidence type="ECO:0000256" key="3">
    <source>
        <dbReference type="ARBA" id="ARBA00022729"/>
    </source>
</evidence>
<evidence type="ECO:0000256" key="2">
    <source>
        <dbReference type="ARBA" id="ARBA00022525"/>
    </source>
</evidence>
<organism evidence="6 7">
    <name type="scientific">Candidatus Roizmanbacteria bacterium RIFCSPLOWO2_01_FULL_35_13</name>
    <dbReference type="NCBI Taxonomy" id="1802055"/>
    <lineage>
        <taxon>Bacteria</taxon>
        <taxon>Candidatus Roizmaniibacteriota</taxon>
    </lineage>
</organism>
<keyword evidence="3" id="KW-0732">Signal</keyword>
<gene>
    <name evidence="6" type="ORF">A3A74_04530</name>
</gene>
<dbReference type="InterPro" id="IPR013783">
    <property type="entry name" value="Ig-like_fold"/>
</dbReference>
<protein>
    <recommendedName>
        <fullName evidence="5">SD-repeat containing protein B domain-containing protein</fullName>
    </recommendedName>
</protein>
<dbReference type="Gene3D" id="2.60.40.10">
    <property type="entry name" value="Immunoglobulins"/>
    <property type="match status" value="1"/>
</dbReference>
<keyword evidence="4" id="KW-0472">Membrane</keyword>
<reference evidence="6 7" key="1">
    <citation type="journal article" date="2016" name="Nat. Commun.">
        <title>Thousands of microbial genomes shed light on interconnected biogeochemical processes in an aquifer system.</title>
        <authorList>
            <person name="Anantharaman K."/>
            <person name="Brown C.T."/>
            <person name="Hug L.A."/>
            <person name="Sharon I."/>
            <person name="Castelle C.J."/>
            <person name="Probst A.J."/>
            <person name="Thomas B.C."/>
            <person name="Singh A."/>
            <person name="Wilkins M.J."/>
            <person name="Karaoz U."/>
            <person name="Brodie E.L."/>
            <person name="Williams K.H."/>
            <person name="Hubbard S.S."/>
            <person name="Banfield J.F."/>
        </authorList>
    </citation>
    <scope>NUCLEOTIDE SEQUENCE [LARGE SCALE GENOMIC DNA]</scope>
</reference>
<dbReference type="EMBL" id="MGAF01000060">
    <property type="protein sequence ID" value="OGK39027.1"/>
    <property type="molecule type" value="Genomic_DNA"/>
</dbReference>
<dbReference type="InterPro" id="IPR033764">
    <property type="entry name" value="Sdr_B"/>
</dbReference>
<sequence>MESYFHKYVKRIELFIIAIVILIVILASRLIQENKDIRSDAAATQNISTQNVLTIAGYVYLDQNQNGERDLEEKGISGGVVQIRQLTNYANKTNPSTDAKTDSYGYFKYTTSPPSSALNFSITLLPPPSYKVTSKNPLYRYGLSKNEKRIVEFSVINSEATTPNPTPTTIVIDECVWCGSNCVDGPLKPGQPCNLAFPPEGAVCKRVAGVCQAIKATVTTVPCPSPPRCGPGGNLIIGDPPPGTVPNCPTYVCNYPPPIPN</sequence>
<evidence type="ECO:0000313" key="6">
    <source>
        <dbReference type="EMBL" id="OGK39027.1"/>
    </source>
</evidence>
<dbReference type="AlphaFoldDB" id="A0A1F7I6N9"/>
<dbReference type="SUPFAM" id="SSF117074">
    <property type="entry name" value="Hypothetical protein PA1324"/>
    <property type="match status" value="1"/>
</dbReference>
<dbReference type="Proteomes" id="UP000179270">
    <property type="component" value="Unassembled WGS sequence"/>
</dbReference>
<keyword evidence="4" id="KW-0812">Transmembrane</keyword>
<evidence type="ECO:0000259" key="5">
    <source>
        <dbReference type="Pfam" id="PF17210"/>
    </source>
</evidence>
<dbReference type="GO" id="GO:0005576">
    <property type="term" value="C:extracellular region"/>
    <property type="evidence" value="ECO:0007669"/>
    <property type="project" value="UniProtKB-SubCell"/>
</dbReference>
<evidence type="ECO:0000256" key="1">
    <source>
        <dbReference type="ARBA" id="ARBA00004613"/>
    </source>
</evidence>
<keyword evidence="4" id="KW-1133">Transmembrane helix</keyword>
<evidence type="ECO:0000256" key="4">
    <source>
        <dbReference type="SAM" id="Phobius"/>
    </source>
</evidence>
<comment type="caution">
    <text evidence="6">The sequence shown here is derived from an EMBL/GenBank/DDBJ whole genome shotgun (WGS) entry which is preliminary data.</text>
</comment>